<feature type="compositionally biased region" description="Low complexity" evidence="17">
    <location>
        <begin position="1626"/>
        <end position="1638"/>
    </location>
</feature>
<evidence type="ECO:0000256" key="10">
    <source>
        <dbReference type="ARBA" id="ARBA00023125"/>
    </source>
</evidence>
<dbReference type="GO" id="GO:0042393">
    <property type="term" value="F:histone binding"/>
    <property type="evidence" value="ECO:0007669"/>
    <property type="project" value="TreeGrafter"/>
</dbReference>
<evidence type="ECO:0000256" key="12">
    <source>
        <dbReference type="ARBA" id="ARBA00023204"/>
    </source>
</evidence>
<evidence type="ECO:0000256" key="7">
    <source>
        <dbReference type="ARBA" id="ARBA00022840"/>
    </source>
</evidence>
<comment type="function">
    <text evidence="15">ATPase component of the INO80 complex which remodels chromatin by shifting nucleosomes and is involved in DNA repair.</text>
</comment>
<feature type="compositionally biased region" description="Basic residues" evidence="17">
    <location>
        <begin position="1434"/>
        <end position="1444"/>
    </location>
</feature>
<keyword evidence="10 15" id="KW-0238">DNA-binding</keyword>
<evidence type="ECO:0000313" key="22">
    <source>
        <dbReference type="RefSeq" id="XP_017878634.1"/>
    </source>
</evidence>
<keyword evidence="21" id="KW-1185">Reference proteome</keyword>
<evidence type="ECO:0000256" key="6">
    <source>
        <dbReference type="ARBA" id="ARBA00022801"/>
    </source>
</evidence>
<evidence type="ECO:0000256" key="15">
    <source>
        <dbReference type="RuleBase" id="RU368001"/>
    </source>
</evidence>
<dbReference type="SMART" id="SM00487">
    <property type="entry name" value="DEXDc"/>
    <property type="match status" value="1"/>
</dbReference>
<dbReference type="GO" id="GO:0006281">
    <property type="term" value="P:DNA repair"/>
    <property type="evidence" value="ECO:0007669"/>
    <property type="project" value="UniProtKB-UniRule"/>
</dbReference>
<comment type="subcellular location">
    <subcellularLocation>
        <location evidence="1 15">Nucleus</location>
    </subcellularLocation>
</comment>
<feature type="coiled-coil region" evidence="16">
    <location>
        <begin position="311"/>
        <end position="356"/>
    </location>
</feature>
<feature type="region of interest" description="Disordered" evidence="17">
    <location>
        <begin position="1359"/>
        <end position="1638"/>
    </location>
</feature>
<evidence type="ECO:0000259" key="18">
    <source>
        <dbReference type="PROSITE" id="PS51192"/>
    </source>
</evidence>
<reference evidence="22 23" key="1">
    <citation type="submission" date="2025-04" db="UniProtKB">
        <authorList>
            <consortium name="RefSeq"/>
        </authorList>
    </citation>
    <scope>IDENTIFICATION</scope>
    <source>
        <tissue evidence="22 23">Whole body</tissue>
    </source>
</reference>
<dbReference type="InterPro" id="IPR049730">
    <property type="entry name" value="SNF2/RAD54-like_C"/>
</dbReference>
<feature type="compositionally biased region" description="Low complexity" evidence="17">
    <location>
        <begin position="1587"/>
        <end position="1602"/>
    </location>
</feature>
<evidence type="ECO:0000256" key="17">
    <source>
        <dbReference type="SAM" id="MobiDB-lite"/>
    </source>
</evidence>
<keyword evidence="7 15" id="KW-0067">ATP-binding</keyword>
<dbReference type="GO" id="GO:0016887">
    <property type="term" value="F:ATP hydrolysis activity"/>
    <property type="evidence" value="ECO:0007669"/>
    <property type="project" value="TreeGrafter"/>
</dbReference>
<dbReference type="RefSeq" id="XP_017878634.1">
    <property type="nucleotide sequence ID" value="XM_018023145.2"/>
</dbReference>
<dbReference type="GO" id="GO:0006338">
    <property type="term" value="P:chromatin remodeling"/>
    <property type="evidence" value="ECO:0007669"/>
    <property type="project" value="UniProtKB-UniRule"/>
</dbReference>
<dbReference type="Proteomes" id="UP000694925">
    <property type="component" value="Unplaced"/>
</dbReference>
<keyword evidence="4" id="KW-0547">Nucleotide-binding</keyword>
<dbReference type="Gene3D" id="3.40.50.10810">
    <property type="entry name" value="Tandem AAA-ATPase domain"/>
    <property type="match status" value="1"/>
</dbReference>
<evidence type="ECO:0000256" key="5">
    <source>
        <dbReference type="ARBA" id="ARBA00022763"/>
    </source>
</evidence>
<sequence length="1638" mass="187368">MTDRISTMRLEAEMAAPLHLQRLERSLNVQPFLRQINELFQDPASEDDKSVSSESSEGSDNYLDNVVIRKEEDRINKLRLYNMSTVGEERRWLQDILLSESSDSSASGSDTDGPITEEDFQEMLKFHILRKKYQAKFYQKPENIQYQYYSAGLLSNYDRFLEHQKLIVGNKKKKEKKPEKKVMKIKKEKVPRHRPLEDYPEGDYPDEEWNRSIPREEELDEAELEALMRHQPRQRTRKKHNNKSPEVMAMRRRKIWVMMSKKELGKVQRAKTNNHKEMLISCKKVAQHCMKYWRQKAMQSQKNMKETIWRAKRLTREMQSYWKRYDRVERETRRRLEKEAEEQRKMDVELIEAKRQQRKLNFLITQTELYAHFMSRKLGKASPEEQLRILNQLDEEKNPRLVGIDDYDSESMKQKAKKNATEAFDNEKARTKQFDTAAASQELRLSDTPENLEHPQPSIFKGNLKGYQLKGMNWLANLYDQGISGILADEMGLGKTVQSIAFLCHIAERYSVWGPFLIISPASTLHNWQQEMARFVPMFKVVPYWGNPQERKILRQFWDTKDLHTKEASFHVVITSYQLVITDYKYFNRIKWQYMILDEAQAIKSTSSMRWKLLLGFSCRNRLLLSGTPIQNSMAELWALLHFIMPTLFDSHDEFNEWFSKDIESHAENKTGIDEKHLSRLHMILKPFMLRRIKKDVENELSDKIEVMVYCPLTTRQKLLYSALKQKIRIEDLLHYTVGGGDTATNDKNFTSNLMNLVMQFRKVCNHPELFERRDAKSPFFMHTECYEMPALLYIDGLMHLALPSKDHLLYNKLFIFATEHIHRTLHDDNASLSQNIFSFSRFINLSPMEISNIFIVGILFRLCLATVMGRRMRMKRYWEDWNVDERKEISVNQMFLLPEKIDSSSRSLQDLIFTRNIIEGEPVYTHTTHIMHSMPETVAHRILRSSKKAASQSLKRVLPSTKADQEESKVTLLPEHPHHPRPPIMRYCQQTTIPSFICDSYPKVQASPRKLYVSNSSAACAWRIHEECGGKFGQQLVWLGCERALSLSQDNFKTRIGQTTVTFSVEPQGGISACTPINGWSNIIVPDKQTLVTDAGKLSVLDSLLRRLKEQGHRVLIYSQMTKMIDLLEEYMYHRKHTFMRLDGSSKISDRRDMVADFQKRADIFVFLLSTRAGGLGINLTAADTVIFYDSDWNPTVDQQAMDRAHRLGQTKQVTVYRLICKGTIEERILQRAREKSEIQRMVISGGNFKPDTLKPKEVVSLLLDDEEIEAKYSQRSEERKQHAEDARLESNLYHKERDRKRKLTALPAKGDAKKPCLADAISDKIGDGAHSNSNEIGQATGGIQSHQVNNHQQIIDNTDDYSVPTSPVKSEDETSNDGLVVDVDGPIGTSSGDTRQSRMGPFGDSGKVNRLDHHVSFSSGSSVRMRPTIRGTSKRGRPRGSRRGGPIGGKGRGLLMLHPPSKGVGNDPQSPTSLSPNSSGASNDQVLQHGVQGISGGPAEGDGPSSVGPMGPVGTLGPLPGRGGTPAIRRGPGRPRLRPTGPGHQGYRTPGHHHGRKVQRPLPVPLRSQQTIATVNQQKNVVQRASGSSGPSIAAASSPSVNTAATPSCPPSTGESRPFGFYTQQQQKQQQPRGSS</sequence>
<dbReference type="InterPro" id="IPR020838">
    <property type="entry name" value="DBINO"/>
</dbReference>
<feature type="compositionally biased region" description="Polar residues" evidence="17">
    <location>
        <begin position="1569"/>
        <end position="1585"/>
    </location>
</feature>
<feature type="compositionally biased region" description="Basic residues" evidence="17">
    <location>
        <begin position="1552"/>
        <end position="1561"/>
    </location>
</feature>
<comment type="domain">
    <text evidence="15">The DBINO region is involved in binding to DNA.</text>
</comment>
<dbReference type="GO" id="GO:0005524">
    <property type="term" value="F:ATP binding"/>
    <property type="evidence" value="ECO:0007669"/>
    <property type="project" value="UniProtKB-UniRule"/>
</dbReference>
<dbReference type="Gene3D" id="3.40.50.300">
    <property type="entry name" value="P-loop containing nucleotide triphosphate hydrolases"/>
    <property type="match status" value="1"/>
</dbReference>
<evidence type="ECO:0000256" key="3">
    <source>
        <dbReference type="ARBA" id="ARBA00019805"/>
    </source>
</evidence>
<evidence type="ECO:0000313" key="21">
    <source>
        <dbReference type="Proteomes" id="UP000694925"/>
    </source>
</evidence>
<keyword evidence="8" id="KW-0805">Transcription regulation</keyword>
<evidence type="ECO:0000256" key="11">
    <source>
        <dbReference type="ARBA" id="ARBA00023163"/>
    </source>
</evidence>
<dbReference type="PROSITE" id="PS51413">
    <property type="entry name" value="DBINO"/>
    <property type="match status" value="1"/>
</dbReference>
<evidence type="ECO:0000259" key="19">
    <source>
        <dbReference type="PROSITE" id="PS51194"/>
    </source>
</evidence>
<feature type="domain" description="DBINO" evidence="20">
    <location>
        <begin position="255"/>
        <end position="380"/>
    </location>
</feature>
<evidence type="ECO:0000313" key="23">
    <source>
        <dbReference type="RefSeq" id="XP_017878635.1"/>
    </source>
</evidence>
<evidence type="ECO:0000256" key="1">
    <source>
        <dbReference type="ARBA" id="ARBA00004123"/>
    </source>
</evidence>
<feature type="region of interest" description="Disordered" evidence="17">
    <location>
        <begin position="955"/>
        <end position="977"/>
    </location>
</feature>
<feature type="compositionally biased region" description="Basic and acidic residues" evidence="17">
    <location>
        <begin position="1273"/>
        <end position="1298"/>
    </location>
</feature>
<comment type="subunit">
    <text evidence="15">Component of the INO80 chromatin-remodeling complex.</text>
</comment>
<proteinExistence type="inferred from homology"/>
<dbReference type="EC" id="3.6.4.-" evidence="15"/>
<feature type="compositionally biased region" description="Polar residues" evidence="17">
    <location>
        <begin position="1469"/>
        <end position="1488"/>
    </location>
</feature>
<dbReference type="FunFam" id="3.40.50.10810:FF:000022">
    <property type="entry name" value="Blast:Putative DNA helicase Ino80"/>
    <property type="match status" value="1"/>
</dbReference>
<protein>
    <recommendedName>
        <fullName evidence="3 15">Chromatin-remodeling ATPase INO80</fullName>
        <ecNumber evidence="15">3.6.4.-</ecNumber>
    </recommendedName>
</protein>
<evidence type="ECO:0000256" key="16">
    <source>
        <dbReference type="SAM" id="Coils"/>
    </source>
</evidence>
<comment type="similarity">
    <text evidence="2 15">Belongs to the SNF2/RAD54 helicase family.</text>
</comment>
<accession>A0AAJ7IX10</accession>
<dbReference type="GO" id="GO:0031011">
    <property type="term" value="C:Ino80 complex"/>
    <property type="evidence" value="ECO:0007669"/>
    <property type="project" value="UniProtKB-UniRule"/>
</dbReference>
<feature type="domain" description="Helicase ATP-binding" evidence="18">
    <location>
        <begin position="476"/>
        <end position="647"/>
    </location>
</feature>
<gene>
    <name evidence="22 23 24" type="primary">LOC108624095</name>
</gene>
<dbReference type="RefSeq" id="XP_017878636.1">
    <property type="nucleotide sequence ID" value="XM_018023147.2"/>
</dbReference>
<dbReference type="Pfam" id="PF00271">
    <property type="entry name" value="Helicase_C"/>
    <property type="match status" value="1"/>
</dbReference>
<dbReference type="PROSITE" id="PS51192">
    <property type="entry name" value="HELICASE_ATP_BIND_1"/>
    <property type="match status" value="1"/>
</dbReference>
<dbReference type="GO" id="GO:0003677">
    <property type="term" value="F:DNA binding"/>
    <property type="evidence" value="ECO:0007669"/>
    <property type="project" value="UniProtKB-UniRule"/>
</dbReference>
<dbReference type="GeneID" id="108624095"/>
<dbReference type="Pfam" id="PF13892">
    <property type="entry name" value="DBINO"/>
    <property type="match status" value="1"/>
</dbReference>
<keyword evidence="9 16" id="KW-0175">Coiled coil</keyword>
<evidence type="ECO:0000256" key="13">
    <source>
        <dbReference type="ARBA" id="ARBA00023242"/>
    </source>
</evidence>
<keyword evidence="11" id="KW-0804">Transcription</keyword>
<dbReference type="PANTHER" id="PTHR45685:SF2">
    <property type="entry name" value="CHROMATIN-REMODELING ATPASE INO80"/>
    <property type="match status" value="1"/>
</dbReference>
<dbReference type="RefSeq" id="XP_017878635.1">
    <property type="nucleotide sequence ID" value="XM_018023146.2"/>
</dbReference>
<dbReference type="KEGG" id="ccal:108624095"/>
<dbReference type="FunFam" id="3.40.50.300:FF:001304">
    <property type="entry name" value="DNA helicase INO80"/>
    <property type="match status" value="1"/>
</dbReference>
<evidence type="ECO:0000256" key="14">
    <source>
        <dbReference type="ARBA" id="ARBA00049360"/>
    </source>
</evidence>
<dbReference type="InterPro" id="IPR050520">
    <property type="entry name" value="INO80/SWR1_helicase"/>
</dbReference>
<organism evidence="21 23">
    <name type="scientific">Ceratina calcarata</name>
    <dbReference type="NCBI Taxonomy" id="156304"/>
    <lineage>
        <taxon>Eukaryota</taxon>
        <taxon>Metazoa</taxon>
        <taxon>Ecdysozoa</taxon>
        <taxon>Arthropoda</taxon>
        <taxon>Hexapoda</taxon>
        <taxon>Insecta</taxon>
        <taxon>Pterygota</taxon>
        <taxon>Neoptera</taxon>
        <taxon>Endopterygota</taxon>
        <taxon>Hymenoptera</taxon>
        <taxon>Apocrita</taxon>
        <taxon>Aculeata</taxon>
        <taxon>Apoidea</taxon>
        <taxon>Anthophila</taxon>
        <taxon>Apidae</taxon>
        <taxon>Ceratina</taxon>
        <taxon>Zadontomerus</taxon>
    </lineage>
</organism>
<feature type="region of interest" description="Disordered" evidence="17">
    <location>
        <begin position="43"/>
        <end position="63"/>
    </location>
</feature>
<evidence type="ECO:0000256" key="2">
    <source>
        <dbReference type="ARBA" id="ARBA00007025"/>
    </source>
</evidence>
<evidence type="ECO:0000256" key="8">
    <source>
        <dbReference type="ARBA" id="ARBA00023015"/>
    </source>
</evidence>
<dbReference type="InterPro" id="IPR000330">
    <property type="entry name" value="SNF2_N"/>
</dbReference>
<dbReference type="CDD" id="cd18793">
    <property type="entry name" value="SF2_C_SNF"/>
    <property type="match status" value="1"/>
</dbReference>
<feature type="compositionally biased region" description="Polar residues" evidence="17">
    <location>
        <begin position="1603"/>
        <end position="1617"/>
    </location>
</feature>
<keyword evidence="5 15" id="KW-0227">DNA damage</keyword>
<dbReference type="InterPro" id="IPR014001">
    <property type="entry name" value="Helicase_ATP-bd"/>
</dbReference>
<dbReference type="InterPro" id="IPR038718">
    <property type="entry name" value="SNF2-like_sf"/>
</dbReference>
<keyword evidence="13" id="KW-0539">Nucleus</keyword>
<evidence type="ECO:0000256" key="4">
    <source>
        <dbReference type="ARBA" id="ARBA00022741"/>
    </source>
</evidence>
<dbReference type="PANTHER" id="PTHR45685">
    <property type="entry name" value="HELICASE SRCAP-RELATED"/>
    <property type="match status" value="1"/>
</dbReference>
<dbReference type="SMART" id="SM00490">
    <property type="entry name" value="HELICc"/>
    <property type="match status" value="1"/>
</dbReference>
<feature type="compositionally biased region" description="Low complexity" evidence="17">
    <location>
        <begin position="1503"/>
        <end position="1532"/>
    </location>
</feature>
<feature type="compositionally biased region" description="Gly residues" evidence="17">
    <location>
        <begin position="1445"/>
        <end position="1454"/>
    </location>
</feature>
<dbReference type="CTD" id="54617"/>
<keyword evidence="12 15" id="KW-0234">DNA repair</keyword>
<comment type="catalytic activity">
    <reaction evidence="14 15">
        <text>ATP + H2O = ADP + phosphate + H(+)</text>
        <dbReference type="Rhea" id="RHEA:13065"/>
        <dbReference type="ChEBI" id="CHEBI:15377"/>
        <dbReference type="ChEBI" id="CHEBI:15378"/>
        <dbReference type="ChEBI" id="CHEBI:30616"/>
        <dbReference type="ChEBI" id="CHEBI:43474"/>
        <dbReference type="ChEBI" id="CHEBI:456216"/>
    </reaction>
</comment>
<name>A0AAJ7IX10_9HYME</name>
<evidence type="ECO:0000256" key="9">
    <source>
        <dbReference type="ARBA" id="ARBA00023054"/>
    </source>
</evidence>
<dbReference type="InterPro" id="IPR027417">
    <property type="entry name" value="P-loop_NTPase"/>
</dbReference>
<feature type="domain" description="Helicase C-terminal" evidence="19">
    <location>
        <begin position="1101"/>
        <end position="1256"/>
    </location>
</feature>
<keyword evidence="6 15" id="KW-0378">Hydrolase</keyword>
<dbReference type="SUPFAM" id="SSF52540">
    <property type="entry name" value="P-loop containing nucleoside triphosphate hydrolases"/>
    <property type="match status" value="2"/>
</dbReference>
<evidence type="ECO:0000259" key="20">
    <source>
        <dbReference type="PROSITE" id="PS51413"/>
    </source>
</evidence>
<dbReference type="Pfam" id="PF00176">
    <property type="entry name" value="SNF2-rel_dom"/>
    <property type="match status" value="1"/>
</dbReference>
<dbReference type="InterPro" id="IPR001650">
    <property type="entry name" value="Helicase_C-like"/>
</dbReference>
<feature type="region of interest" description="Disordered" evidence="17">
    <location>
        <begin position="1273"/>
        <end position="1316"/>
    </location>
</feature>
<dbReference type="PROSITE" id="PS51194">
    <property type="entry name" value="HELICASE_CTER"/>
    <property type="match status" value="1"/>
</dbReference>
<evidence type="ECO:0000313" key="24">
    <source>
        <dbReference type="RefSeq" id="XP_017878636.1"/>
    </source>
</evidence>